<organism evidence="1 2">
    <name type="scientific">Globodera rostochiensis</name>
    <name type="common">Golden nematode worm</name>
    <name type="synonym">Heterodera rostochiensis</name>
    <dbReference type="NCBI Taxonomy" id="31243"/>
    <lineage>
        <taxon>Eukaryota</taxon>
        <taxon>Metazoa</taxon>
        <taxon>Ecdysozoa</taxon>
        <taxon>Nematoda</taxon>
        <taxon>Chromadorea</taxon>
        <taxon>Rhabditida</taxon>
        <taxon>Tylenchina</taxon>
        <taxon>Tylenchomorpha</taxon>
        <taxon>Tylenchoidea</taxon>
        <taxon>Heteroderidae</taxon>
        <taxon>Heteroderinae</taxon>
        <taxon>Globodera</taxon>
    </lineage>
</organism>
<sequence>MMSILFDLLRAPNRAGIERAGAQSCAPNRGAPTHHTTTLVLDEIIERYPNSEFAREYAAQKAIIEANFTTHEILKIAEETNKIVKETGQRLIITQHKLDETFVLVNGTYRLVEATLQKVDEAHGKLDIANEKVNKVDTKLEGLLSALKKKNRCDAEKICDRCGGLYACTEQYRWTENVDGCCPTGYRTSCCETTTLTTTTTTKATTTTTGEILTCRKAVWESHPTDGIQKNETQDKFCSSQADRYCYVVNCTIVLDLPAFDGRFFGYRTEWGCIETKASLWTNLNQSDGWKGKRFIGSTCNPFIGAKHADLSNNDIYVPIFNTTVLSSLWCKGGHFWMGKQQKNVTVCQKHEHYCYAVNCTLALAAGKSGVMQPEHYVLTKWGCTDNKKSAEIVLEESEAKQLIGQNDAIRYQSHVCSGQVGQPNVSMSNARFEVPTPPKLCKKAYLSKKLGYNDSFAMSCDQSEHYCYVLNCSSSVKGHSQSEVMTEWGCTDNDYTTEDFRLGKGRNWANTFLGPIPKSSTCLSFVDTSSNVDKLIPVIESSNVSNLTSKCKRVHLTADGKKIPPKDDCRPGEDACYAIHCRNTTNRQEIMEWGCTTNISQIRGQKLDEFGYDLSKKSEQCNFFVGTTNEEITFKSHDNATTAN</sequence>
<dbReference type="WBParaSite" id="Gr19_v10_g3793.t1">
    <property type="protein sequence ID" value="Gr19_v10_g3793.t1"/>
    <property type="gene ID" value="Gr19_v10_g3793"/>
</dbReference>
<accession>A0A914HTD5</accession>
<reference evidence="2" key="1">
    <citation type="submission" date="2022-11" db="UniProtKB">
        <authorList>
            <consortium name="WormBaseParasite"/>
        </authorList>
    </citation>
    <scope>IDENTIFICATION</scope>
</reference>
<dbReference type="AlphaFoldDB" id="A0A914HTD5"/>
<proteinExistence type="predicted"/>
<keyword evidence="1" id="KW-1185">Reference proteome</keyword>
<protein>
    <submittedName>
        <fullName evidence="2">Uncharacterized protein</fullName>
    </submittedName>
</protein>
<name>A0A914HTD5_GLORO</name>
<evidence type="ECO:0000313" key="1">
    <source>
        <dbReference type="Proteomes" id="UP000887572"/>
    </source>
</evidence>
<evidence type="ECO:0000313" key="2">
    <source>
        <dbReference type="WBParaSite" id="Gr19_v10_g3793.t1"/>
    </source>
</evidence>
<dbReference type="Proteomes" id="UP000887572">
    <property type="component" value="Unplaced"/>
</dbReference>